<reference evidence="1" key="1">
    <citation type="submission" date="2023-06" db="EMBL/GenBank/DDBJ databases">
        <title>Male Hemibagrus guttatus genome.</title>
        <authorList>
            <person name="Bian C."/>
        </authorList>
    </citation>
    <scope>NUCLEOTIDE SEQUENCE</scope>
    <source>
        <strain evidence="1">Male_cb2023</strain>
        <tissue evidence="1">Muscle</tissue>
    </source>
</reference>
<dbReference type="Proteomes" id="UP001274896">
    <property type="component" value="Unassembled WGS sequence"/>
</dbReference>
<organism evidence="1 2">
    <name type="scientific">Hemibagrus guttatus</name>
    <dbReference type="NCBI Taxonomy" id="175788"/>
    <lineage>
        <taxon>Eukaryota</taxon>
        <taxon>Metazoa</taxon>
        <taxon>Chordata</taxon>
        <taxon>Craniata</taxon>
        <taxon>Vertebrata</taxon>
        <taxon>Euteleostomi</taxon>
        <taxon>Actinopterygii</taxon>
        <taxon>Neopterygii</taxon>
        <taxon>Teleostei</taxon>
        <taxon>Ostariophysi</taxon>
        <taxon>Siluriformes</taxon>
        <taxon>Bagridae</taxon>
        <taxon>Hemibagrus</taxon>
    </lineage>
</organism>
<accession>A0AAE0QWE8</accession>
<evidence type="ECO:0000313" key="2">
    <source>
        <dbReference type="Proteomes" id="UP001274896"/>
    </source>
</evidence>
<proteinExistence type="predicted"/>
<sequence length="26" mass="2971">MAGSHSCTLQEWFALPFKDFSCLRVP</sequence>
<dbReference type="AlphaFoldDB" id="A0AAE0QWE8"/>
<gene>
    <name evidence="1" type="ORF">QTP70_016858</name>
</gene>
<evidence type="ECO:0000313" key="1">
    <source>
        <dbReference type="EMBL" id="KAK3535437.1"/>
    </source>
</evidence>
<protein>
    <submittedName>
        <fullName evidence="1">Uncharacterized protein</fullName>
    </submittedName>
</protein>
<keyword evidence="2" id="KW-1185">Reference proteome</keyword>
<comment type="caution">
    <text evidence="1">The sequence shown here is derived from an EMBL/GenBank/DDBJ whole genome shotgun (WGS) entry which is preliminary data.</text>
</comment>
<dbReference type="EMBL" id="JAUCMX010000009">
    <property type="protein sequence ID" value="KAK3535437.1"/>
    <property type="molecule type" value="Genomic_DNA"/>
</dbReference>
<name>A0AAE0QWE8_9TELE</name>